<feature type="region of interest" description="Disordered" evidence="1">
    <location>
        <begin position="201"/>
        <end position="222"/>
    </location>
</feature>
<proteinExistence type="predicted"/>
<evidence type="ECO:0000313" key="3">
    <source>
        <dbReference type="EMBL" id="CCH74769.1"/>
    </source>
</evidence>
<gene>
    <name evidence="3" type="ORF">BN11_480005</name>
</gene>
<evidence type="ECO:0000256" key="1">
    <source>
        <dbReference type="SAM" id="MobiDB-lite"/>
    </source>
</evidence>
<dbReference type="EMBL" id="CAJA01000423">
    <property type="protein sequence ID" value="CCH74769.1"/>
    <property type="molecule type" value="Genomic_DNA"/>
</dbReference>
<organism evidence="3 4">
    <name type="scientific">Nostocoides australiense Ben110</name>
    <dbReference type="NCBI Taxonomy" id="1193182"/>
    <lineage>
        <taxon>Bacteria</taxon>
        <taxon>Bacillati</taxon>
        <taxon>Actinomycetota</taxon>
        <taxon>Actinomycetes</taxon>
        <taxon>Micrococcales</taxon>
        <taxon>Intrasporangiaceae</taxon>
        <taxon>Nostocoides</taxon>
    </lineage>
</organism>
<sequence>MFARFRRYPSVVVAATVLPALVAGPGVAAEPGPPVHAPAGFAAGWVNPRSSNWYDVLLFGTGKVAGRPGNVHAIRVSWDEGIMVDITDYACPTGIVGPAGCAKSGSETLYSSPGAATMTRVGRVGVDIAGTVSGDSGATYPVRLSLRPLGRIGYTIHSPYGERLMQRWDALRGTAAGRVGPWGLSQEGVTATAVSLTGATSYEWTGPGAPRPPAERDWVSTSDDRQGSVSWLRLGTVLGRPGNAHSGWVDTQVAWDAAADPWARVDAAEWNDWSCPAGVQPPKFATPNHVCTLLRNDQTWYAETGGGRTGREGLRVAGSVPVRVLTASGIRNTSTALDVTLWPGGEHLRAPVWFGSGCKVVDTYANAAASTGLLGWVGLDSPRAEVTGGMLFVEKSFCTTG</sequence>
<feature type="compositionally biased region" description="Basic and acidic residues" evidence="1">
    <location>
        <begin position="213"/>
        <end position="222"/>
    </location>
</feature>
<evidence type="ECO:0008006" key="5">
    <source>
        <dbReference type="Google" id="ProtNLM"/>
    </source>
</evidence>
<name>W6K4C4_9MICO</name>
<dbReference type="STRING" id="1193182.BN11_480005"/>
<dbReference type="RefSeq" id="WP_048695208.1">
    <property type="nucleotide sequence ID" value="NZ_HG764815.1"/>
</dbReference>
<comment type="caution">
    <text evidence="3">The sequence shown here is derived from an EMBL/GenBank/DDBJ whole genome shotgun (WGS) entry which is preliminary data.</text>
</comment>
<dbReference type="AlphaFoldDB" id="W6K4C4"/>
<keyword evidence="2" id="KW-0732">Signal</keyword>
<dbReference type="Proteomes" id="UP000035763">
    <property type="component" value="Unassembled WGS sequence"/>
</dbReference>
<keyword evidence="4" id="KW-1185">Reference proteome</keyword>
<evidence type="ECO:0000256" key="2">
    <source>
        <dbReference type="SAM" id="SignalP"/>
    </source>
</evidence>
<evidence type="ECO:0000313" key="4">
    <source>
        <dbReference type="Proteomes" id="UP000035763"/>
    </source>
</evidence>
<protein>
    <recommendedName>
        <fullName evidence="5">Secreted protein</fullName>
    </recommendedName>
</protein>
<reference evidence="3 4" key="1">
    <citation type="journal article" date="2013" name="ISME J.">
        <title>A metabolic model for members of the genus Tetrasphaera involved in enhanced biological phosphorus removal.</title>
        <authorList>
            <person name="Kristiansen R."/>
            <person name="Nguyen H.T.T."/>
            <person name="Saunders A.M."/>
            <person name="Nielsen J.L."/>
            <person name="Wimmer R."/>
            <person name="Le V.Q."/>
            <person name="McIlroy S.J."/>
            <person name="Petrovski S."/>
            <person name="Seviour R.J."/>
            <person name="Calteau A."/>
            <person name="Nielsen K.L."/>
            <person name="Nielsen P.H."/>
        </authorList>
    </citation>
    <scope>NUCLEOTIDE SEQUENCE [LARGE SCALE GENOMIC DNA]</scope>
    <source>
        <strain evidence="3 4">Ben110</strain>
    </source>
</reference>
<feature type="chain" id="PRO_5004877771" description="Secreted protein" evidence="2">
    <location>
        <begin position="29"/>
        <end position="401"/>
    </location>
</feature>
<feature type="signal peptide" evidence="2">
    <location>
        <begin position="1"/>
        <end position="28"/>
    </location>
</feature>
<accession>W6K4C4</accession>